<feature type="compositionally biased region" description="Basic and acidic residues" evidence="8">
    <location>
        <begin position="505"/>
        <end position="571"/>
    </location>
</feature>
<reference evidence="11 12" key="1">
    <citation type="submission" date="2019-02" db="EMBL/GenBank/DDBJ databases">
        <title>Deep-cultivation of Planctomycetes and their phenomic and genomic characterization uncovers novel biology.</title>
        <authorList>
            <person name="Wiegand S."/>
            <person name="Jogler M."/>
            <person name="Boedeker C."/>
            <person name="Pinto D."/>
            <person name="Vollmers J."/>
            <person name="Rivas-Marin E."/>
            <person name="Kohn T."/>
            <person name="Peeters S.H."/>
            <person name="Heuer A."/>
            <person name="Rast P."/>
            <person name="Oberbeckmann S."/>
            <person name="Bunk B."/>
            <person name="Jeske O."/>
            <person name="Meyerdierks A."/>
            <person name="Storesund J.E."/>
            <person name="Kallscheuer N."/>
            <person name="Luecker S."/>
            <person name="Lage O.M."/>
            <person name="Pohl T."/>
            <person name="Merkel B.J."/>
            <person name="Hornburger P."/>
            <person name="Mueller R.-W."/>
            <person name="Bruemmer F."/>
            <person name="Labrenz M."/>
            <person name="Spormann A.M."/>
            <person name="Op den Camp H."/>
            <person name="Overmann J."/>
            <person name="Amann R."/>
            <person name="Jetten M.S.M."/>
            <person name="Mascher T."/>
            <person name="Medema M.H."/>
            <person name="Devos D.P."/>
            <person name="Kaster A.-K."/>
            <person name="Ovreas L."/>
            <person name="Rohde M."/>
            <person name="Galperin M.Y."/>
            <person name="Jogler C."/>
        </authorList>
    </citation>
    <scope>NUCLEOTIDE SEQUENCE [LARGE SCALE GENOMIC DNA]</scope>
    <source>
        <strain evidence="11 12">ETA_A8</strain>
    </source>
</reference>
<dbReference type="InterPro" id="IPR001680">
    <property type="entry name" value="WD40_rpt"/>
</dbReference>
<dbReference type="PROSITE" id="PS51007">
    <property type="entry name" value="CYTC"/>
    <property type="match status" value="1"/>
</dbReference>
<dbReference type="Proteomes" id="UP000315017">
    <property type="component" value="Chromosome"/>
</dbReference>
<keyword evidence="6" id="KW-0349">Heme</keyword>
<feature type="repeat" description="WD" evidence="5">
    <location>
        <begin position="937"/>
        <end position="978"/>
    </location>
</feature>
<dbReference type="PROSITE" id="PS50294">
    <property type="entry name" value="WD_REPEATS_REGION"/>
    <property type="match status" value="4"/>
</dbReference>
<keyword evidence="3" id="KW-0677">Repeat</keyword>
<dbReference type="InterPro" id="IPR020472">
    <property type="entry name" value="WD40_PAC1"/>
</dbReference>
<evidence type="ECO:0000256" key="6">
    <source>
        <dbReference type="PROSITE-ProRule" id="PRU00433"/>
    </source>
</evidence>
<dbReference type="SMART" id="SM00320">
    <property type="entry name" value="WD40"/>
    <property type="match status" value="13"/>
</dbReference>
<feature type="coiled-coil region" evidence="7">
    <location>
        <begin position="710"/>
        <end position="758"/>
    </location>
</feature>
<dbReference type="Pfam" id="PF07635">
    <property type="entry name" value="PSCyt1"/>
    <property type="match status" value="1"/>
</dbReference>
<feature type="signal peptide" evidence="9">
    <location>
        <begin position="1"/>
        <end position="27"/>
    </location>
</feature>
<feature type="repeat" description="WD" evidence="5">
    <location>
        <begin position="386"/>
        <end position="427"/>
    </location>
</feature>
<feature type="compositionally biased region" description="Low complexity" evidence="8">
    <location>
        <begin position="572"/>
        <end position="581"/>
    </location>
</feature>
<evidence type="ECO:0000313" key="11">
    <source>
        <dbReference type="EMBL" id="QDU25790.1"/>
    </source>
</evidence>
<evidence type="ECO:0000256" key="4">
    <source>
        <dbReference type="ARBA" id="ARBA00023004"/>
    </source>
</evidence>
<dbReference type="GO" id="GO:0009055">
    <property type="term" value="F:electron transfer activity"/>
    <property type="evidence" value="ECO:0007669"/>
    <property type="project" value="InterPro"/>
</dbReference>
<keyword evidence="9" id="KW-0732">Signal</keyword>
<dbReference type="RefSeq" id="WP_145085317.1">
    <property type="nucleotide sequence ID" value="NZ_CP036274.1"/>
</dbReference>
<evidence type="ECO:0000259" key="10">
    <source>
        <dbReference type="PROSITE" id="PS51007"/>
    </source>
</evidence>
<dbReference type="EMBL" id="CP036274">
    <property type="protein sequence ID" value="QDU25790.1"/>
    <property type="molecule type" value="Genomic_DNA"/>
</dbReference>
<dbReference type="SUPFAM" id="SSF50998">
    <property type="entry name" value="Quinoprotein alcohol dehydrogenase-like"/>
    <property type="match status" value="2"/>
</dbReference>
<dbReference type="PANTHER" id="PTHR19848:SF8">
    <property type="entry name" value="F-BOX AND WD REPEAT DOMAIN CONTAINING 7"/>
    <property type="match status" value="1"/>
</dbReference>
<organism evidence="11 12">
    <name type="scientific">Anatilimnocola aggregata</name>
    <dbReference type="NCBI Taxonomy" id="2528021"/>
    <lineage>
        <taxon>Bacteria</taxon>
        <taxon>Pseudomonadati</taxon>
        <taxon>Planctomycetota</taxon>
        <taxon>Planctomycetia</taxon>
        <taxon>Pirellulales</taxon>
        <taxon>Pirellulaceae</taxon>
        <taxon>Anatilimnocola</taxon>
    </lineage>
</organism>
<feature type="region of interest" description="Disordered" evidence="8">
    <location>
        <begin position="505"/>
        <end position="619"/>
    </location>
</feature>
<dbReference type="PROSITE" id="PS00678">
    <property type="entry name" value="WD_REPEATS_1"/>
    <property type="match status" value="2"/>
</dbReference>
<accession>A0A517Y6E1</accession>
<dbReference type="KEGG" id="aagg:ETAA8_08610"/>
<keyword evidence="2 6" id="KW-0479">Metal-binding</keyword>
<dbReference type="AlphaFoldDB" id="A0A517Y6E1"/>
<feature type="chain" id="PRO_5022239417" evidence="9">
    <location>
        <begin position="28"/>
        <end position="1076"/>
    </location>
</feature>
<evidence type="ECO:0000256" key="5">
    <source>
        <dbReference type="PROSITE-ProRule" id="PRU00221"/>
    </source>
</evidence>
<proteinExistence type="predicted"/>
<dbReference type="Gene3D" id="2.130.10.10">
    <property type="entry name" value="YVTN repeat-like/Quinoprotein amine dehydrogenase"/>
    <property type="match status" value="5"/>
</dbReference>
<gene>
    <name evidence="11" type="primary">smc_1</name>
    <name evidence="11" type="ORF">ETAA8_08610</name>
</gene>
<dbReference type="InterPro" id="IPR011429">
    <property type="entry name" value="Cyt_c_Planctomycete-type"/>
</dbReference>
<evidence type="ECO:0000256" key="3">
    <source>
        <dbReference type="ARBA" id="ARBA00022737"/>
    </source>
</evidence>
<feature type="repeat" description="WD" evidence="5">
    <location>
        <begin position="895"/>
        <end position="936"/>
    </location>
</feature>
<sequence precursor="true">MNVARTTWIAFALLALGWMPANCWAQAKPKEALKPIEIAAVKHEGPVDFEKEILPIFRRNCLACHSATEAQSDLTLETPATILKGGSEGPSVVAGKSAESLLLKLAARQKEPVMPPPDNDVKAKPLTSQELGLIKLWIDEGAKGEVKSASANITWQPLPPGVNPIYAVALTSDGQYAAVARANQIFLYHIPSKRELGRLTDPELMKKGIYTSAGVADLDLIQSLKFSPDNKLLASGGFRTVKLWRKPEAAKALDLAGLETAARSLATSVDGKWAAIGEENGKVRIFEIATGKVAKTLEGHSAAATGVAFTADSTNLVTGSQDKTFRVWNIADQKELAKIETPAPVNAVALVAEGKQIAAGGADNIIRLYALPDAQPAEAPKPLFELTGHTQPVTSLATIGTGATLLSGSKDGNLKIWDVATGKATAKPMAHGTPIESIAVRADGKRFVSVSSNNTARIWNADDQKQVAEMKGDLRATLKAAEVTRAVALAKKHVDLAKGDLTEATKRKTAEEENQKKSKEAVKTSEEDFKKKEEAAKAPTKDKEDADKALAEATEKKTKADEAKKVTDEAATKAAEAFTKATADRDAAAKVAKDAEAELKKAQDAQAKAKEAADKDAANEDLKKALAAAEATTKEVEGKNKTAVDAKAAADKVFTDQETAKKAADEAKKVADKSATDAMTAFTQAEAKVKTVMVPFTKAVDERNAADRTFKAAQRSVERADEAVKKATEAVPAVEKIVKDREEDAKKVEAELATATKAVTESEKPFKAAAFSPDGSLLAVVGDDQLIHTYASETGAAVEVFGGGAPLAAVAFASDARIVIAAAANTAQAWDLATEWKLERTIGSADMGDKLVDRVTALDFSPDGKTLATGGGEPSRSGEIKLWDVATGNLKLALKEPHSDTVFAVDFSPNGEQLASCGADRFVKLFNVADGKFVRSFEGHTHHVLGVTWRADGRLMASSGADNVIKVWDTRTGDQARTVQNQFTKEVTTVSFVGETDNVIASSGDSKVKFINAASGGSVRDFPGAADYMYSAAASADGKTIIAGGADSVLRVWTDAGTVFATFEAPKVAGEQTAAK</sequence>
<dbReference type="PANTHER" id="PTHR19848">
    <property type="entry name" value="WD40 REPEAT PROTEIN"/>
    <property type="match status" value="1"/>
</dbReference>
<feature type="compositionally biased region" description="Basic and acidic residues" evidence="8">
    <location>
        <begin position="582"/>
        <end position="619"/>
    </location>
</feature>
<evidence type="ECO:0000256" key="7">
    <source>
        <dbReference type="SAM" id="Coils"/>
    </source>
</evidence>
<dbReference type="OrthoDB" id="223117at2"/>
<dbReference type="CDD" id="cd00200">
    <property type="entry name" value="WD40"/>
    <property type="match status" value="2"/>
</dbReference>
<keyword evidence="1 5" id="KW-0853">WD repeat</keyword>
<protein>
    <submittedName>
        <fullName evidence="11">Chromosome partition protein Smc</fullName>
    </submittedName>
</protein>
<evidence type="ECO:0000256" key="1">
    <source>
        <dbReference type="ARBA" id="ARBA00022574"/>
    </source>
</evidence>
<feature type="repeat" description="WD" evidence="5">
    <location>
        <begin position="428"/>
        <end position="469"/>
    </location>
</feature>
<dbReference type="GO" id="GO:0046872">
    <property type="term" value="F:metal ion binding"/>
    <property type="evidence" value="ECO:0007669"/>
    <property type="project" value="UniProtKB-KW"/>
</dbReference>
<feature type="repeat" description="WD" evidence="5">
    <location>
        <begin position="1022"/>
        <end position="1053"/>
    </location>
</feature>
<evidence type="ECO:0000256" key="2">
    <source>
        <dbReference type="ARBA" id="ARBA00022723"/>
    </source>
</evidence>
<feature type="domain" description="Cytochrome c" evidence="10">
    <location>
        <begin position="40"/>
        <end position="142"/>
    </location>
</feature>
<evidence type="ECO:0000256" key="9">
    <source>
        <dbReference type="SAM" id="SignalP"/>
    </source>
</evidence>
<dbReference type="Pfam" id="PF00400">
    <property type="entry name" value="WD40"/>
    <property type="match status" value="8"/>
</dbReference>
<dbReference type="InterPro" id="IPR019775">
    <property type="entry name" value="WD40_repeat_CS"/>
</dbReference>
<dbReference type="InterPro" id="IPR015943">
    <property type="entry name" value="WD40/YVTN_repeat-like_dom_sf"/>
</dbReference>
<keyword evidence="12" id="KW-1185">Reference proteome</keyword>
<evidence type="ECO:0000313" key="12">
    <source>
        <dbReference type="Proteomes" id="UP000315017"/>
    </source>
</evidence>
<keyword evidence="4 6" id="KW-0408">Iron</keyword>
<dbReference type="PROSITE" id="PS50082">
    <property type="entry name" value="WD_REPEATS_2"/>
    <property type="match status" value="6"/>
</dbReference>
<name>A0A517Y6E1_9BACT</name>
<dbReference type="InterPro" id="IPR009056">
    <property type="entry name" value="Cyt_c-like_dom"/>
</dbReference>
<dbReference type="PRINTS" id="PR00320">
    <property type="entry name" value="GPROTEINBRPT"/>
</dbReference>
<dbReference type="InterPro" id="IPR011047">
    <property type="entry name" value="Quinoprotein_ADH-like_sf"/>
</dbReference>
<keyword evidence="7" id="KW-0175">Coiled coil</keyword>
<feature type="repeat" description="WD" evidence="5">
    <location>
        <begin position="297"/>
        <end position="338"/>
    </location>
</feature>
<dbReference type="GO" id="GO:0020037">
    <property type="term" value="F:heme binding"/>
    <property type="evidence" value="ECO:0007669"/>
    <property type="project" value="InterPro"/>
</dbReference>
<evidence type="ECO:0000256" key="8">
    <source>
        <dbReference type="SAM" id="MobiDB-lite"/>
    </source>
</evidence>